<proteinExistence type="predicted"/>
<name>A0A1X2ICI5_9FUNG</name>
<sequence>MVQKLVQFQTSPQIIFYHQASDCDETKKEAPIISTSTTSVHQSFPPPTTPIMNRKSTAYTSTKRPIIPPLDFSSLCHTALFKSDVSDINADRPLSPPILSIDTLHHTPLYYTAQSTCYF</sequence>
<dbReference type="EMBL" id="MCGE01000015">
    <property type="protein sequence ID" value="ORZ13975.1"/>
    <property type="molecule type" value="Genomic_DNA"/>
</dbReference>
<evidence type="ECO:0000313" key="3">
    <source>
        <dbReference type="Proteomes" id="UP000193560"/>
    </source>
</evidence>
<dbReference type="Proteomes" id="UP000193560">
    <property type="component" value="Unassembled WGS sequence"/>
</dbReference>
<feature type="region of interest" description="Disordered" evidence="1">
    <location>
        <begin position="34"/>
        <end position="54"/>
    </location>
</feature>
<comment type="caution">
    <text evidence="2">The sequence shown here is derived from an EMBL/GenBank/DDBJ whole genome shotgun (WGS) entry which is preliminary data.</text>
</comment>
<reference evidence="2 3" key="1">
    <citation type="submission" date="2016-07" db="EMBL/GenBank/DDBJ databases">
        <title>Pervasive Adenine N6-methylation of Active Genes in Fungi.</title>
        <authorList>
            <consortium name="DOE Joint Genome Institute"/>
            <person name="Mondo S.J."/>
            <person name="Dannebaum R.O."/>
            <person name="Kuo R.C."/>
            <person name="Labutti K."/>
            <person name="Haridas S."/>
            <person name="Kuo A."/>
            <person name="Salamov A."/>
            <person name="Ahrendt S.R."/>
            <person name="Lipzen A."/>
            <person name="Sullivan W."/>
            <person name="Andreopoulos W.B."/>
            <person name="Clum A."/>
            <person name="Lindquist E."/>
            <person name="Daum C."/>
            <person name="Ramamoorthy G.K."/>
            <person name="Gryganskyi A."/>
            <person name="Culley D."/>
            <person name="Magnuson J.K."/>
            <person name="James T.Y."/>
            <person name="O'Malley M.A."/>
            <person name="Stajich J.E."/>
            <person name="Spatafora J.W."/>
            <person name="Visel A."/>
            <person name="Grigoriev I.V."/>
        </authorList>
    </citation>
    <scope>NUCLEOTIDE SEQUENCE [LARGE SCALE GENOMIC DNA]</scope>
    <source>
        <strain evidence="2 3">NRRL 1336</strain>
    </source>
</reference>
<evidence type="ECO:0000313" key="2">
    <source>
        <dbReference type="EMBL" id="ORZ13975.1"/>
    </source>
</evidence>
<dbReference type="AlphaFoldDB" id="A0A1X2ICI5"/>
<keyword evidence="3" id="KW-1185">Reference proteome</keyword>
<organism evidence="2 3">
    <name type="scientific">Absidia repens</name>
    <dbReference type="NCBI Taxonomy" id="90262"/>
    <lineage>
        <taxon>Eukaryota</taxon>
        <taxon>Fungi</taxon>
        <taxon>Fungi incertae sedis</taxon>
        <taxon>Mucoromycota</taxon>
        <taxon>Mucoromycotina</taxon>
        <taxon>Mucoromycetes</taxon>
        <taxon>Mucorales</taxon>
        <taxon>Cunninghamellaceae</taxon>
        <taxon>Absidia</taxon>
    </lineage>
</organism>
<accession>A0A1X2ICI5</accession>
<evidence type="ECO:0000256" key="1">
    <source>
        <dbReference type="SAM" id="MobiDB-lite"/>
    </source>
</evidence>
<protein>
    <submittedName>
        <fullName evidence="2">Uncharacterized protein</fullName>
    </submittedName>
</protein>
<gene>
    <name evidence="2" type="ORF">BCR42DRAFT_417773</name>
</gene>
<dbReference type="OrthoDB" id="10580473at2759"/>